<dbReference type="InterPro" id="IPR012341">
    <property type="entry name" value="6hp_glycosidase-like_sf"/>
</dbReference>
<evidence type="ECO:0000259" key="1">
    <source>
        <dbReference type="Pfam" id="PF14498"/>
    </source>
</evidence>
<keyword evidence="5" id="KW-1185">Reference proteome</keyword>
<accession>A0A5C5Z0F7</accession>
<comment type="caution">
    <text evidence="4">The sequence shown here is derived from an EMBL/GenBank/DDBJ whole genome shotgun (WGS) entry which is preliminary data.</text>
</comment>
<dbReference type="InterPro" id="IPR054363">
    <property type="entry name" value="GH95_cat"/>
</dbReference>
<evidence type="ECO:0000313" key="4">
    <source>
        <dbReference type="EMBL" id="TWT80862.1"/>
    </source>
</evidence>
<proteinExistence type="predicted"/>
<dbReference type="PIRSF" id="PIRSF007663">
    <property type="entry name" value="UCP007663"/>
    <property type="match status" value="1"/>
</dbReference>
<dbReference type="InterPro" id="IPR027414">
    <property type="entry name" value="GH95_N_dom"/>
</dbReference>
<dbReference type="InterPro" id="IPR049053">
    <property type="entry name" value="AFCA-like_C"/>
</dbReference>
<dbReference type="SUPFAM" id="SSF48208">
    <property type="entry name" value="Six-hairpin glycosidases"/>
    <property type="match status" value="1"/>
</dbReference>
<dbReference type="InterPro" id="IPR013780">
    <property type="entry name" value="Glyco_hydro_b"/>
</dbReference>
<name>A0A5C5Z0F7_9BACT</name>
<sequence length="858" mass="95701">MSLPSLFESHLDAKKNNVTFSRCYPLWILFFTLSVNLHAAKNASPTHTLWYEKPADAWEEALPIGNGEFGGMVFGRIEDEQISLNHDTFWSGGPTDRGRDVEPETLKAIGQAARQGDYAEAIEEIKKLQGAFNESYQPLGNLKIRFKHQGVADYKRGLDLQQALAWTEYLSDGTKFRREVFSSAADGVMVLRLTADRENAITLTAELDSLVKYRLRAEADALVMRCKAPRHVEPSYRGEFQGDQAVQYDDWGGKGMEAEVWLRAKVIGGTSQLSDTSLKIENATEVTLVIAADTSFIDSPSWPDPAVKDPALLPNRQSKAAIAKSYSDLAAAHESAHRDLYDRCELALGTSSEFSLPTDQRIRTYRENHDASLVALLFHYGRYLLICSSRPGTQPANLQGIWSRSVRPPWSSNWTININAEMNYWPVHSTNLAECYLPMGELTSAIAANGRKTAQRTYHASGWVAHHNADIWAQSDAVGDFGKGDPRWANWNMSAAWLCQHLFQHWLFTRDQIYLAEQAYPLMRDASRFYLSFIAENDAGKLETPFGTSPEASFRVDGQSFTVTPGPAMDLALVNELLVNTLRAAEQLDRDSEFQEALRKSIEQLQGLRVNDEGRILEWNKDLVEDDPKHRHLSHLYALFPGNQISPWRTPELFEAARRSLERRGDAATGWSMGWKINCWARLLDGDHAMLILDNLLNYVDPNKGGHGGVYPNLLDAHPPFQIDGNFGATSGIANLLVQSHDGAIHLLPALPTQWPDGKVRGLRAQGGCHIDLEWADGKWTKANIKSDHDGKLRIRSWQPIAMLHSATGRGTSQFQLPVFPATPEIDSAARWSGVGLAKPSEYELTLSAGETVVLTVP</sequence>
<evidence type="ECO:0000259" key="2">
    <source>
        <dbReference type="Pfam" id="PF21307"/>
    </source>
</evidence>
<dbReference type="OrthoDB" id="9802600at2"/>
<feature type="domain" description="Glycosyl hydrolase family 95 N-terminal" evidence="1">
    <location>
        <begin position="49"/>
        <end position="296"/>
    </location>
</feature>
<evidence type="ECO:0000259" key="3">
    <source>
        <dbReference type="Pfam" id="PF22124"/>
    </source>
</evidence>
<protein>
    <submittedName>
        <fullName evidence="4">Uncharacterized protein</fullName>
    </submittedName>
</protein>
<feature type="domain" description="Alpha fucosidase A-like C-terminal" evidence="2">
    <location>
        <begin position="739"/>
        <end position="805"/>
    </location>
</feature>
<evidence type="ECO:0000313" key="5">
    <source>
        <dbReference type="Proteomes" id="UP000315010"/>
    </source>
</evidence>
<feature type="domain" description="Glycosyl hydrolase family 95 catalytic" evidence="3">
    <location>
        <begin position="325"/>
        <end position="737"/>
    </location>
</feature>
<reference evidence="4 5" key="1">
    <citation type="submission" date="2019-02" db="EMBL/GenBank/DDBJ databases">
        <title>Deep-cultivation of Planctomycetes and their phenomic and genomic characterization uncovers novel biology.</title>
        <authorList>
            <person name="Wiegand S."/>
            <person name="Jogler M."/>
            <person name="Boedeker C."/>
            <person name="Pinto D."/>
            <person name="Vollmers J."/>
            <person name="Rivas-Marin E."/>
            <person name="Kohn T."/>
            <person name="Peeters S.H."/>
            <person name="Heuer A."/>
            <person name="Rast P."/>
            <person name="Oberbeckmann S."/>
            <person name="Bunk B."/>
            <person name="Jeske O."/>
            <person name="Meyerdierks A."/>
            <person name="Storesund J.E."/>
            <person name="Kallscheuer N."/>
            <person name="Luecker S."/>
            <person name="Lage O.M."/>
            <person name="Pohl T."/>
            <person name="Merkel B.J."/>
            <person name="Hornburger P."/>
            <person name="Mueller R.-W."/>
            <person name="Bruemmer F."/>
            <person name="Labrenz M."/>
            <person name="Spormann A.M."/>
            <person name="Op Den Camp H."/>
            <person name="Overmann J."/>
            <person name="Amann R."/>
            <person name="Jetten M.S.M."/>
            <person name="Mascher T."/>
            <person name="Medema M.H."/>
            <person name="Devos D.P."/>
            <person name="Kaster A.-K."/>
            <person name="Ovreas L."/>
            <person name="Rohde M."/>
            <person name="Galperin M.Y."/>
            <person name="Jogler C."/>
        </authorList>
    </citation>
    <scope>NUCLEOTIDE SEQUENCE [LARGE SCALE GENOMIC DNA]</scope>
    <source>
        <strain evidence="4 5">CA13</strain>
    </source>
</reference>
<dbReference type="Pfam" id="PF14498">
    <property type="entry name" value="Glyco_hyd_65N_2"/>
    <property type="match status" value="1"/>
</dbReference>
<dbReference type="InterPro" id="IPR016518">
    <property type="entry name" value="Alpha-L-fucosidase"/>
</dbReference>
<dbReference type="GO" id="GO:0004560">
    <property type="term" value="F:alpha-L-fucosidase activity"/>
    <property type="evidence" value="ECO:0007669"/>
    <property type="project" value="InterPro"/>
</dbReference>
<organism evidence="4 5">
    <name type="scientific">Novipirellula herctigrandis</name>
    <dbReference type="NCBI Taxonomy" id="2527986"/>
    <lineage>
        <taxon>Bacteria</taxon>
        <taxon>Pseudomonadati</taxon>
        <taxon>Planctomycetota</taxon>
        <taxon>Planctomycetia</taxon>
        <taxon>Pirellulales</taxon>
        <taxon>Pirellulaceae</taxon>
        <taxon>Novipirellula</taxon>
    </lineage>
</organism>
<dbReference type="AlphaFoldDB" id="A0A5C5Z0F7"/>
<dbReference type="Gene3D" id="1.50.10.10">
    <property type="match status" value="1"/>
</dbReference>
<dbReference type="InterPro" id="IPR008928">
    <property type="entry name" value="6-hairpin_glycosidase_sf"/>
</dbReference>
<dbReference type="Pfam" id="PF21307">
    <property type="entry name" value="Glyco_hydro_95_C"/>
    <property type="match status" value="1"/>
</dbReference>
<dbReference type="EMBL" id="SJPJ01000001">
    <property type="protein sequence ID" value="TWT80862.1"/>
    <property type="molecule type" value="Genomic_DNA"/>
</dbReference>
<gene>
    <name evidence="4" type="ORF">CA13_23080</name>
</gene>
<dbReference type="GO" id="GO:0005975">
    <property type="term" value="P:carbohydrate metabolic process"/>
    <property type="evidence" value="ECO:0007669"/>
    <property type="project" value="InterPro"/>
</dbReference>
<dbReference type="Gene3D" id="2.70.98.50">
    <property type="entry name" value="putative glycoside hydrolase family protein from bacillus halodurans"/>
    <property type="match status" value="1"/>
</dbReference>
<dbReference type="PANTHER" id="PTHR31084">
    <property type="entry name" value="ALPHA-L-FUCOSIDASE 2"/>
    <property type="match status" value="1"/>
</dbReference>
<dbReference type="PANTHER" id="PTHR31084:SF0">
    <property type="entry name" value="ALPHA-L-FUCOSIDASE 2"/>
    <property type="match status" value="1"/>
</dbReference>
<dbReference type="Proteomes" id="UP000315010">
    <property type="component" value="Unassembled WGS sequence"/>
</dbReference>
<dbReference type="Gene3D" id="2.60.40.1180">
    <property type="entry name" value="Golgi alpha-mannosidase II"/>
    <property type="match status" value="1"/>
</dbReference>
<dbReference type="Pfam" id="PF22124">
    <property type="entry name" value="Glyco_hydro_95_cat"/>
    <property type="match status" value="1"/>
</dbReference>